<reference evidence="4" key="1">
    <citation type="journal article" date="2014" name="Int. J. Syst. Evol. Microbiol.">
        <title>Complete genome sequence of Corynebacterium casei LMG S-19264T (=DSM 44701T), isolated from a smear-ripened cheese.</title>
        <authorList>
            <consortium name="US DOE Joint Genome Institute (JGI-PGF)"/>
            <person name="Walter F."/>
            <person name="Albersmeier A."/>
            <person name="Kalinowski J."/>
            <person name="Ruckert C."/>
        </authorList>
    </citation>
    <scope>NUCLEOTIDE SEQUENCE</scope>
    <source>
        <strain evidence="4">KCTC 12988</strain>
    </source>
</reference>
<evidence type="ECO:0000259" key="3">
    <source>
        <dbReference type="Pfam" id="PF00210"/>
    </source>
</evidence>
<organism evidence="4 5">
    <name type="scientific">Roseibacillus persicicus</name>
    <dbReference type="NCBI Taxonomy" id="454148"/>
    <lineage>
        <taxon>Bacteria</taxon>
        <taxon>Pseudomonadati</taxon>
        <taxon>Verrucomicrobiota</taxon>
        <taxon>Verrucomicrobiia</taxon>
        <taxon>Verrucomicrobiales</taxon>
        <taxon>Verrucomicrobiaceae</taxon>
        <taxon>Roseibacillus</taxon>
    </lineage>
</organism>
<name>A0A918TER8_9BACT</name>
<accession>A0A918TER8</accession>
<evidence type="ECO:0000256" key="2">
    <source>
        <dbReference type="ARBA" id="ARBA00023004"/>
    </source>
</evidence>
<evidence type="ECO:0000256" key="1">
    <source>
        <dbReference type="ARBA" id="ARBA00022434"/>
    </source>
</evidence>
<dbReference type="Gene3D" id="1.20.1260.10">
    <property type="match status" value="1"/>
</dbReference>
<keyword evidence="5" id="KW-1185">Reference proteome</keyword>
<dbReference type="InterPro" id="IPR012347">
    <property type="entry name" value="Ferritin-like"/>
</dbReference>
<dbReference type="GO" id="GO:0006879">
    <property type="term" value="P:intracellular iron ion homeostasis"/>
    <property type="evidence" value="ECO:0007669"/>
    <property type="project" value="UniProtKB-KW"/>
</dbReference>
<dbReference type="GO" id="GO:0008199">
    <property type="term" value="F:ferric iron binding"/>
    <property type="evidence" value="ECO:0007669"/>
    <property type="project" value="InterPro"/>
</dbReference>
<reference evidence="4" key="2">
    <citation type="submission" date="2020-09" db="EMBL/GenBank/DDBJ databases">
        <authorList>
            <person name="Sun Q."/>
            <person name="Kim S."/>
        </authorList>
    </citation>
    <scope>NUCLEOTIDE SEQUENCE</scope>
    <source>
        <strain evidence="4">KCTC 12988</strain>
    </source>
</reference>
<dbReference type="GO" id="GO:0005829">
    <property type="term" value="C:cytosol"/>
    <property type="evidence" value="ECO:0007669"/>
    <property type="project" value="TreeGrafter"/>
</dbReference>
<feature type="domain" description="Ferritin/DPS" evidence="3">
    <location>
        <begin position="21"/>
        <end position="148"/>
    </location>
</feature>
<dbReference type="GO" id="GO:0020037">
    <property type="term" value="F:heme binding"/>
    <property type="evidence" value="ECO:0007669"/>
    <property type="project" value="TreeGrafter"/>
</dbReference>
<keyword evidence="2" id="KW-0408">Iron</keyword>
<evidence type="ECO:0000313" key="4">
    <source>
        <dbReference type="EMBL" id="GHC41431.1"/>
    </source>
</evidence>
<dbReference type="AlphaFoldDB" id="A0A918TER8"/>
<dbReference type="EMBL" id="BMXI01000001">
    <property type="protein sequence ID" value="GHC41431.1"/>
    <property type="molecule type" value="Genomic_DNA"/>
</dbReference>
<dbReference type="InterPro" id="IPR008331">
    <property type="entry name" value="Ferritin_DPS_dom"/>
</dbReference>
<proteinExistence type="predicted"/>
<dbReference type="SUPFAM" id="SSF47240">
    <property type="entry name" value="Ferritin-like"/>
    <property type="match status" value="1"/>
</dbReference>
<dbReference type="GO" id="GO:0004322">
    <property type="term" value="F:ferroxidase activity"/>
    <property type="evidence" value="ECO:0007669"/>
    <property type="project" value="TreeGrafter"/>
</dbReference>
<dbReference type="RefSeq" id="WP_189566628.1">
    <property type="nucleotide sequence ID" value="NZ_BMXI01000001.1"/>
</dbReference>
<dbReference type="PANTHER" id="PTHR30295:SF1">
    <property type="entry name" value="DNA PROTECTION DURING STARVATION PROTEIN"/>
    <property type="match status" value="1"/>
</dbReference>
<dbReference type="Pfam" id="PF00210">
    <property type="entry name" value="Ferritin"/>
    <property type="match status" value="1"/>
</dbReference>
<gene>
    <name evidence="4" type="ORF">GCM10007100_02750</name>
</gene>
<comment type="caution">
    <text evidence="4">The sequence shown here is derived from an EMBL/GenBank/DDBJ whole genome shotgun (WGS) entry which is preliminary data.</text>
</comment>
<evidence type="ECO:0000313" key="5">
    <source>
        <dbReference type="Proteomes" id="UP000644507"/>
    </source>
</evidence>
<sequence length="180" mass="19777">MEATQLHTDILDGLKLAYGMKAESAINLMAASVNLDGLRASTLREMLKSESEIELHQSSKLASRIKVLGGSVPGSMQMEHKQRYLQPSPDSADIVSIIRGVIRAKEAAIIHYRRMVDLTDGSDLATAALMTELLATEEERRREYAGFLLALQHDIPPNEVPNADVVMPQTVSHSISNNKL</sequence>
<dbReference type="InterPro" id="IPR009078">
    <property type="entry name" value="Ferritin-like_SF"/>
</dbReference>
<dbReference type="PANTHER" id="PTHR30295">
    <property type="entry name" value="BACTERIOFERRITIN"/>
    <property type="match status" value="1"/>
</dbReference>
<keyword evidence="1" id="KW-0409">Iron storage</keyword>
<dbReference type="Proteomes" id="UP000644507">
    <property type="component" value="Unassembled WGS sequence"/>
</dbReference>
<protein>
    <recommendedName>
        <fullName evidence="3">Ferritin/DPS domain-containing protein</fullName>
    </recommendedName>
</protein>